<reference evidence="1 2" key="1">
    <citation type="journal article" date="2020" name="Microb. Genom.">
        <title>Genetic diversity of clinical and environmental Mucorales isolates obtained from an investigation of mucormycosis cases among solid organ transplant recipients.</title>
        <authorList>
            <person name="Nguyen M.H."/>
            <person name="Kaul D."/>
            <person name="Muto C."/>
            <person name="Cheng S.J."/>
            <person name="Richter R.A."/>
            <person name="Bruno V.M."/>
            <person name="Liu G."/>
            <person name="Beyhan S."/>
            <person name="Sundermann A.J."/>
            <person name="Mounaud S."/>
            <person name="Pasculle A.W."/>
            <person name="Nierman W.C."/>
            <person name="Driscoll E."/>
            <person name="Cumbie R."/>
            <person name="Clancy C.J."/>
            <person name="Dupont C.L."/>
        </authorList>
    </citation>
    <scope>NUCLEOTIDE SEQUENCE [LARGE SCALE GENOMIC DNA]</scope>
    <source>
        <strain evidence="1 2">GL24</strain>
    </source>
</reference>
<evidence type="ECO:0000313" key="1">
    <source>
        <dbReference type="EMBL" id="KAG1535281.1"/>
    </source>
</evidence>
<dbReference type="Proteomes" id="UP000740926">
    <property type="component" value="Unassembled WGS sequence"/>
</dbReference>
<name>A0A9P7C4F9_9FUNG</name>
<keyword evidence="2" id="KW-1185">Reference proteome</keyword>
<accession>A0A9P7C4F9</accession>
<organism evidence="1 2">
    <name type="scientific">Rhizopus delemar</name>
    <dbReference type="NCBI Taxonomy" id="936053"/>
    <lineage>
        <taxon>Eukaryota</taxon>
        <taxon>Fungi</taxon>
        <taxon>Fungi incertae sedis</taxon>
        <taxon>Mucoromycota</taxon>
        <taxon>Mucoromycotina</taxon>
        <taxon>Mucoromycetes</taxon>
        <taxon>Mucorales</taxon>
        <taxon>Mucorineae</taxon>
        <taxon>Rhizopodaceae</taxon>
        <taxon>Rhizopus</taxon>
    </lineage>
</organism>
<gene>
    <name evidence="1" type="ORF">G6F50_015341</name>
</gene>
<protein>
    <submittedName>
        <fullName evidence="1">Uncharacterized protein</fullName>
    </submittedName>
</protein>
<dbReference type="AlphaFoldDB" id="A0A9P7C4F9"/>
<dbReference type="EMBL" id="JAANIU010008348">
    <property type="protein sequence ID" value="KAG1535281.1"/>
    <property type="molecule type" value="Genomic_DNA"/>
</dbReference>
<proteinExistence type="predicted"/>
<sequence length="160" mass="16939">MRQQALGEDCFQARLDIGPGMGITDHRVQAVAQLRAGRQDLVQPVGERGTVGGTAEVTGHQHPGPLRQAAFVGTEQQVGEPVGGQHAAAGGVVERRVAEQHGRDFRHANAERAHRRNGGAVAGVAVDKLRLDRNDIDRRRAVGPLAAAVDQVVGLQPCTC</sequence>
<comment type="caution">
    <text evidence="1">The sequence shown here is derived from an EMBL/GenBank/DDBJ whole genome shotgun (WGS) entry which is preliminary data.</text>
</comment>
<evidence type="ECO:0000313" key="2">
    <source>
        <dbReference type="Proteomes" id="UP000740926"/>
    </source>
</evidence>